<accession>A0AB36P5U5</accession>
<dbReference type="EMBL" id="FRBX01000004">
    <property type="protein sequence ID" value="SHM73289.1"/>
    <property type="molecule type" value="Genomic_DNA"/>
</dbReference>
<dbReference type="RefSeq" id="WP_073395854.1">
    <property type="nucleotide sequence ID" value="NZ_FRBX01000004.1"/>
</dbReference>
<reference evidence="3 6" key="1">
    <citation type="submission" date="2016-11" db="EMBL/GenBank/DDBJ databases">
        <title>Whole genomes of Flavobacteriaceae.</title>
        <authorList>
            <person name="Stine C."/>
            <person name="Li C."/>
            <person name="Tadesse D."/>
        </authorList>
    </citation>
    <scope>NUCLEOTIDE SEQUENCE [LARGE SCALE GENOMIC DNA]</scope>
    <source>
        <strain evidence="3 6">ATCC 19366</strain>
    </source>
</reference>
<evidence type="ECO:0000313" key="6">
    <source>
        <dbReference type="Proteomes" id="UP000198431"/>
    </source>
</evidence>
<dbReference type="GO" id="GO:0008107">
    <property type="term" value="F:galactoside 2-alpha-L-fucosyltransferase activity"/>
    <property type="evidence" value="ECO:0007669"/>
    <property type="project" value="InterPro"/>
</dbReference>
<evidence type="ECO:0000256" key="2">
    <source>
        <dbReference type="ARBA" id="ARBA00022679"/>
    </source>
</evidence>
<dbReference type="InterPro" id="IPR002516">
    <property type="entry name" value="Glyco_trans_11"/>
</dbReference>
<keyword evidence="2 4" id="KW-0808">Transferase</keyword>
<dbReference type="AlphaFoldDB" id="A0AB36P5U5"/>
<dbReference type="PANTHER" id="PTHR11927:SF9">
    <property type="entry name" value="L-FUCOSYLTRANSFERASE"/>
    <property type="match status" value="1"/>
</dbReference>
<reference evidence="4 5" key="2">
    <citation type="submission" date="2016-11" db="EMBL/GenBank/DDBJ databases">
        <authorList>
            <person name="Varghese N."/>
            <person name="Submissions S."/>
        </authorList>
    </citation>
    <scope>NUCLEOTIDE SEQUENCE [LARGE SCALE GENOMIC DNA]</scope>
    <source>
        <strain evidence="4 5">DSM 6368</strain>
    </source>
</reference>
<evidence type="ECO:0000313" key="4">
    <source>
        <dbReference type="EMBL" id="SHM73289.1"/>
    </source>
</evidence>
<dbReference type="Pfam" id="PF01531">
    <property type="entry name" value="Glyco_transf_11"/>
    <property type="match status" value="1"/>
</dbReference>
<evidence type="ECO:0000313" key="5">
    <source>
        <dbReference type="Proteomes" id="UP000184216"/>
    </source>
</evidence>
<sequence>MDVVVIFNGLGNQMSQYAFYLQKKKIDKSTRFLFDKRSHSIHNGYELESVFNIKYYDTLVNSILFLLFKTLWVKKYPFFTKPILKFLNLIGISLVEEKENYDFDQMLLKPSRGIRFLYGGWHSEKYFSSNRVEVLDVFKLEVEDEDNLEILYKIKNTNSISLHVRRGDYMKGINFEMYGSVCTKEYFDVAINKINNVLIEAPHFFIFSNDFKWVEENFKMDQYTLVACNKGNDSWKDIFLMSNCKHHINSNSTFSWWGAWLNQNSDKIVIAPKYFVNNLETKDFYPQSWLKISDY</sequence>
<proteinExistence type="predicted"/>
<comment type="caution">
    <text evidence="3">The sequence shown here is derived from an EMBL/GenBank/DDBJ whole genome shotgun (WGS) entry which is preliminary data.</text>
</comment>
<evidence type="ECO:0000313" key="3">
    <source>
        <dbReference type="EMBL" id="OXB07591.1"/>
    </source>
</evidence>
<dbReference type="Proteomes" id="UP000198431">
    <property type="component" value="Unassembled WGS sequence"/>
</dbReference>
<dbReference type="Proteomes" id="UP000184216">
    <property type="component" value="Unassembled WGS sequence"/>
</dbReference>
<evidence type="ECO:0000256" key="1">
    <source>
        <dbReference type="ARBA" id="ARBA00022676"/>
    </source>
</evidence>
<dbReference type="PANTHER" id="PTHR11927">
    <property type="entry name" value="GALACTOSIDE 2-L-FUCOSYLTRANSFERASE"/>
    <property type="match status" value="1"/>
</dbReference>
<protein>
    <submittedName>
        <fullName evidence="4">Glycosyl transferase family 11</fullName>
    </submittedName>
</protein>
<dbReference type="EMBL" id="MUHB01000003">
    <property type="protein sequence ID" value="OXB07591.1"/>
    <property type="molecule type" value="Genomic_DNA"/>
</dbReference>
<keyword evidence="1" id="KW-0328">Glycosyltransferase</keyword>
<dbReference type="CDD" id="cd11301">
    <property type="entry name" value="Fut1_Fut2_like"/>
    <property type="match status" value="1"/>
</dbReference>
<dbReference type="GO" id="GO:0016020">
    <property type="term" value="C:membrane"/>
    <property type="evidence" value="ECO:0007669"/>
    <property type="project" value="InterPro"/>
</dbReference>
<name>A0AB36P5U5_9FLAO</name>
<dbReference type="Gene3D" id="3.40.50.11350">
    <property type="match status" value="1"/>
</dbReference>
<gene>
    <name evidence="3" type="ORF">B0A72_01630</name>
    <name evidence="4" type="ORF">SAMN05444387_3030</name>
</gene>
<organism evidence="3 6">
    <name type="scientific">Flavobacterium pectinovorum</name>
    <dbReference type="NCBI Taxonomy" id="29533"/>
    <lineage>
        <taxon>Bacteria</taxon>
        <taxon>Pseudomonadati</taxon>
        <taxon>Bacteroidota</taxon>
        <taxon>Flavobacteriia</taxon>
        <taxon>Flavobacteriales</taxon>
        <taxon>Flavobacteriaceae</taxon>
        <taxon>Flavobacterium</taxon>
    </lineage>
</organism>
<dbReference type="GO" id="GO:0005975">
    <property type="term" value="P:carbohydrate metabolic process"/>
    <property type="evidence" value="ECO:0007669"/>
    <property type="project" value="InterPro"/>
</dbReference>
<keyword evidence="5" id="KW-1185">Reference proteome</keyword>